<dbReference type="EMBL" id="FTPP01000001">
    <property type="protein sequence ID" value="SIT78136.1"/>
    <property type="molecule type" value="Genomic_DNA"/>
</dbReference>
<accession>A0A1R3WL28</accession>
<keyword evidence="2" id="KW-1185">Reference proteome</keyword>
<reference evidence="2" key="1">
    <citation type="submission" date="2017-01" db="EMBL/GenBank/DDBJ databases">
        <authorList>
            <person name="Varghese N."/>
            <person name="Submissions S."/>
        </authorList>
    </citation>
    <scope>NUCLEOTIDE SEQUENCE [LARGE SCALE GENOMIC DNA]</scope>
    <source>
        <strain evidence="2">LP100</strain>
    </source>
</reference>
<dbReference type="Proteomes" id="UP000187181">
    <property type="component" value="Unassembled WGS sequence"/>
</dbReference>
<dbReference type="STRING" id="1317125.SAMN05444128_0591"/>
<proteinExistence type="predicted"/>
<dbReference type="PROSITE" id="PS51257">
    <property type="entry name" value="PROKAR_LIPOPROTEIN"/>
    <property type="match status" value="1"/>
</dbReference>
<organism evidence="1 2">
    <name type="scientific">Pontibacter indicus</name>
    <dbReference type="NCBI Taxonomy" id="1317125"/>
    <lineage>
        <taxon>Bacteria</taxon>
        <taxon>Pseudomonadati</taxon>
        <taxon>Bacteroidota</taxon>
        <taxon>Cytophagia</taxon>
        <taxon>Cytophagales</taxon>
        <taxon>Hymenobacteraceae</taxon>
        <taxon>Pontibacter</taxon>
    </lineage>
</organism>
<dbReference type="OrthoDB" id="2449873at2"/>
<evidence type="ECO:0000313" key="2">
    <source>
        <dbReference type="Proteomes" id="UP000187181"/>
    </source>
</evidence>
<sequence>MLTSSKHRIKTLLSIPLVVIAFLFLGCDSESQEAPEPLAAQLEANASPNRPNTALHNRVLADIRSATARYHRIGAAMADGYVPFSPCVSHPTLGGMGYHYVKSNLVDGELDPRRPEALLYEPEKNGRMRLVGVEFIIRADEWEGSGTPVLGTQEFDVYIDSDNNPLPFDNYQLHAWVWKHNPSGMHFPFNPTVSCEFATEPTE</sequence>
<protein>
    <submittedName>
        <fullName evidence="1">Uncharacterized protein</fullName>
    </submittedName>
</protein>
<evidence type="ECO:0000313" key="1">
    <source>
        <dbReference type="EMBL" id="SIT78136.1"/>
    </source>
</evidence>
<dbReference type="RefSeq" id="WP_076665992.1">
    <property type="nucleotide sequence ID" value="NZ_FTPP01000001.1"/>
</dbReference>
<name>A0A1R3WL28_9BACT</name>
<dbReference type="AlphaFoldDB" id="A0A1R3WL28"/>
<gene>
    <name evidence="1" type="ORF">SAMN05444128_0591</name>
</gene>